<evidence type="ECO:0000256" key="7">
    <source>
        <dbReference type="ARBA" id="ARBA00023180"/>
    </source>
</evidence>
<keyword evidence="10" id="KW-0812">Transmembrane</keyword>
<dbReference type="GO" id="GO:0005576">
    <property type="term" value="C:extracellular region"/>
    <property type="evidence" value="ECO:0007669"/>
    <property type="project" value="UniProtKB-SubCell"/>
</dbReference>
<feature type="active site" description="Charge relay system" evidence="8 9">
    <location>
        <position position="257"/>
    </location>
</feature>
<dbReference type="Gene3D" id="2.60.40.2310">
    <property type="match status" value="1"/>
</dbReference>
<comment type="similarity">
    <text evidence="2 9">Belongs to the peptidase S8 family.</text>
</comment>
<dbReference type="Gene3D" id="3.30.70.80">
    <property type="entry name" value="Peptidase S8 propeptide/proteinase inhibitor I9"/>
    <property type="match status" value="1"/>
</dbReference>
<protein>
    <submittedName>
        <fullName evidence="14">Uncharacterized protein</fullName>
    </submittedName>
</protein>
<name>A0A445MK14_ENSVE</name>
<dbReference type="InterPro" id="IPR037045">
    <property type="entry name" value="S8pro/Inhibitor_I9_sf"/>
</dbReference>
<keyword evidence="3 9" id="KW-0645">Protease</keyword>
<evidence type="ECO:0000256" key="6">
    <source>
        <dbReference type="ARBA" id="ARBA00022825"/>
    </source>
</evidence>
<dbReference type="InterPro" id="IPR034197">
    <property type="entry name" value="Peptidases_S8_3"/>
</dbReference>
<evidence type="ECO:0000313" key="14">
    <source>
        <dbReference type="EMBL" id="RZR74566.1"/>
    </source>
</evidence>
<dbReference type="CDD" id="cd02120">
    <property type="entry name" value="PA_subtilisin_like"/>
    <property type="match status" value="1"/>
</dbReference>
<dbReference type="SUPFAM" id="SSF52743">
    <property type="entry name" value="Subtilisin-like"/>
    <property type="match status" value="1"/>
</dbReference>
<dbReference type="AlphaFoldDB" id="A0A445MK14"/>
<dbReference type="InterPro" id="IPR023827">
    <property type="entry name" value="Peptidase_S8_Asp-AS"/>
</dbReference>
<proteinExistence type="inferred from homology"/>
<dbReference type="PROSITE" id="PS00136">
    <property type="entry name" value="SUBTILASE_ASP"/>
    <property type="match status" value="1"/>
</dbReference>
<gene>
    <name evidence="14" type="ORF">BHM03_00038631</name>
</gene>
<dbReference type="PRINTS" id="PR00723">
    <property type="entry name" value="SUBTILISIN"/>
</dbReference>
<dbReference type="PANTHER" id="PTHR10795">
    <property type="entry name" value="PROPROTEIN CONVERTASE SUBTILISIN/KEXIN"/>
    <property type="match status" value="1"/>
</dbReference>
<dbReference type="Pfam" id="PF17766">
    <property type="entry name" value="fn3_6"/>
    <property type="match status" value="1"/>
</dbReference>
<evidence type="ECO:0000256" key="3">
    <source>
        <dbReference type="ARBA" id="ARBA00022670"/>
    </source>
</evidence>
<dbReference type="InterPro" id="IPR015500">
    <property type="entry name" value="Peptidase_S8_subtilisin-rel"/>
</dbReference>
<keyword evidence="4" id="KW-0732">Signal</keyword>
<keyword evidence="10" id="KW-0472">Membrane</keyword>
<sequence length="791" mass="83529">MGNQSYRTISVTMTKTAYGHLDFLFRNSMPLKFPPSKLDSINPVRSSLRSMETVHVLPMCLSLFALVSFFSHPWMVSCGETSYRNTNQLQTYVIQLQAPAASLDAEALNIWHKSFLPVSDDSSDRRLVYSYSQVFSGFSARLTEEEAKSVAKKEGFVRVYPDRVLPLLTTHTPDFLGLQRGQGTWRAANFGKGIIIGLVDSGLDHDHPSFLDDGVPPPPAKWKGSCGFKTGCNNKLIGAKNMLGGNITDPPIDLVGHGTHTASTAAGNFLQNASYYDLAGGTAAGIAPHAHLAIYKVCKFGQCSISDVLAGIDAAVGDGVDVISISIGGFSTRFDEDLLAIGAFGAVNKGIFVSCAAGNSGPGERSLSNEAPWLLTVAASTVDRSQRATVKLGDGQKFNGESLDQYPTSSGSLLTLFHTYSDPSCKSLNSSQVEGKVVACLVYRTPNYTASLVKAAGGVGVILITTVIEGYIILDSRCNFPAATVSNEDGARITSYATSATEPTVSITYDGTIIGTSPAPVVASFSSRGPSTNGPGILKPDVSGPGVNILAAWPSSDVVGGDGRMGRQTFNFASGTSMATPHLAGVAALLKSLHPGWSPAAIKSAIITASDDIDRDGNQIMDQQHTTAGFFAMGAGHVNPSKAADPGLVYDLGIDDYIAYVCGKFGNSGARHIVRDATVDCGKINNITESELNYPSIVVAPKNGTAATVKRTVTNVGEANSSYTVEVEVPKTVSVNVNPPSLSFSEVNQKKSFLVTAKWTTAGLPTRNAEGNLKWVSGKRVVRSPLVVSIL</sequence>
<dbReference type="Gene3D" id="3.40.50.200">
    <property type="entry name" value="Peptidase S8/S53 domain"/>
    <property type="match status" value="1"/>
</dbReference>
<dbReference type="InterPro" id="IPR041469">
    <property type="entry name" value="Subtilisin-like_FN3"/>
</dbReference>
<organism evidence="14">
    <name type="scientific">Ensete ventricosum</name>
    <name type="common">Abyssinian banana</name>
    <name type="synonym">Musa ensete</name>
    <dbReference type="NCBI Taxonomy" id="4639"/>
    <lineage>
        <taxon>Eukaryota</taxon>
        <taxon>Viridiplantae</taxon>
        <taxon>Streptophyta</taxon>
        <taxon>Embryophyta</taxon>
        <taxon>Tracheophyta</taxon>
        <taxon>Spermatophyta</taxon>
        <taxon>Magnoliopsida</taxon>
        <taxon>Liliopsida</taxon>
        <taxon>Zingiberales</taxon>
        <taxon>Musaceae</taxon>
        <taxon>Ensete</taxon>
    </lineage>
</organism>
<dbReference type="EMBL" id="KV876291">
    <property type="protein sequence ID" value="RZR74566.1"/>
    <property type="molecule type" value="Genomic_DNA"/>
</dbReference>
<evidence type="ECO:0000256" key="4">
    <source>
        <dbReference type="ARBA" id="ARBA00022729"/>
    </source>
</evidence>
<feature type="active site" description="Charge relay system" evidence="8 9">
    <location>
        <position position="200"/>
    </location>
</feature>
<evidence type="ECO:0000256" key="1">
    <source>
        <dbReference type="ARBA" id="ARBA00004613"/>
    </source>
</evidence>
<feature type="domain" description="Inhibitor I9" evidence="12">
    <location>
        <begin position="91"/>
        <end position="166"/>
    </location>
</feature>
<dbReference type="CDD" id="cd04852">
    <property type="entry name" value="Peptidases_S8_3"/>
    <property type="match status" value="1"/>
</dbReference>
<keyword evidence="6 9" id="KW-0720">Serine protease</keyword>
<keyword evidence="7" id="KW-0325">Glycoprotein</keyword>
<feature type="domain" description="Peptidase S8/S53" evidence="11">
    <location>
        <begin position="191"/>
        <end position="613"/>
    </location>
</feature>
<dbReference type="Proteomes" id="UP000290560">
    <property type="component" value="Unassembled WGS sequence"/>
</dbReference>
<dbReference type="InterPro" id="IPR000209">
    <property type="entry name" value="Peptidase_S8/S53_dom"/>
</dbReference>
<evidence type="ECO:0000256" key="10">
    <source>
        <dbReference type="SAM" id="Phobius"/>
    </source>
</evidence>
<dbReference type="PROSITE" id="PS51892">
    <property type="entry name" value="SUBTILASE"/>
    <property type="match status" value="1"/>
</dbReference>
<dbReference type="GO" id="GO:0006508">
    <property type="term" value="P:proteolysis"/>
    <property type="evidence" value="ECO:0007669"/>
    <property type="project" value="UniProtKB-KW"/>
</dbReference>
<reference evidence="14" key="1">
    <citation type="journal article" date="2018" name="Data Brief">
        <title>Genome sequence data from 17 accessions of Ensete ventricosum, a staple food crop for millions in Ethiopia.</title>
        <authorList>
            <person name="Yemataw Z."/>
            <person name="Muzemil S."/>
            <person name="Ambachew D."/>
            <person name="Tripathi L."/>
            <person name="Tesfaye K."/>
            <person name="Chala A."/>
            <person name="Farbos A."/>
            <person name="O'Neill P."/>
            <person name="Moore K."/>
            <person name="Grant M."/>
            <person name="Studholme D.J."/>
        </authorList>
    </citation>
    <scope>NUCLEOTIDE SEQUENCE [LARGE SCALE GENOMIC DNA]</scope>
    <source>
        <tissue evidence="14">Leaf</tissue>
    </source>
</reference>
<dbReference type="InterPro" id="IPR010259">
    <property type="entry name" value="S8pro/Inhibitor_I9"/>
</dbReference>
<dbReference type="Pfam" id="PF00082">
    <property type="entry name" value="Peptidase_S8"/>
    <property type="match status" value="1"/>
</dbReference>
<evidence type="ECO:0000256" key="9">
    <source>
        <dbReference type="PROSITE-ProRule" id="PRU01240"/>
    </source>
</evidence>
<evidence type="ECO:0000256" key="8">
    <source>
        <dbReference type="PIRSR" id="PIRSR615500-1"/>
    </source>
</evidence>
<feature type="active site" description="Charge relay system" evidence="8 9">
    <location>
        <position position="577"/>
    </location>
</feature>
<evidence type="ECO:0000256" key="5">
    <source>
        <dbReference type="ARBA" id="ARBA00022801"/>
    </source>
</evidence>
<dbReference type="InterPro" id="IPR036852">
    <property type="entry name" value="Peptidase_S8/S53_dom_sf"/>
</dbReference>
<keyword evidence="10" id="KW-1133">Transmembrane helix</keyword>
<evidence type="ECO:0000256" key="2">
    <source>
        <dbReference type="ARBA" id="ARBA00011073"/>
    </source>
</evidence>
<evidence type="ECO:0000259" key="12">
    <source>
        <dbReference type="Pfam" id="PF05922"/>
    </source>
</evidence>
<feature type="domain" description="Subtilisin-like protease fibronectin type-III" evidence="13">
    <location>
        <begin position="691"/>
        <end position="788"/>
    </location>
</feature>
<evidence type="ECO:0000259" key="13">
    <source>
        <dbReference type="Pfam" id="PF17766"/>
    </source>
</evidence>
<dbReference type="InterPro" id="IPR045051">
    <property type="entry name" value="SBT"/>
</dbReference>
<comment type="subcellular location">
    <subcellularLocation>
        <location evidence="1">Secreted</location>
    </subcellularLocation>
</comment>
<accession>A0A445MK14</accession>
<evidence type="ECO:0000259" key="11">
    <source>
        <dbReference type="Pfam" id="PF00082"/>
    </source>
</evidence>
<dbReference type="GO" id="GO:0004252">
    <property type="term" value="F:serine-type endopeptidase activity"/>
    <property type="evidence" value="ECO:0007669"/>
    <property type="project" value="UniProtKB-UniRule"/>
</dbReference>
<dbReference type="Pfam" id="PF05922">
    <property type="entry name" value="Inhibitor_I9"/>
    <property type="match status" value="1"/>
</dbReference>
<dbReference type="Gene3D" id="3.50.30.30">
    <property type="match status" value="1"/>
</dbReference>
<feature type="transmembrane region" description="Helical" evidence="10">
    <location>
        <begin position="54"/>
        <end position="75"/>
    </location>
</feature>
<keyword evidence="5 9" id="KW-0378">Hydrolase</keyword>